<organism evidence="1 2">
    <name type="scientific">Oryza meyeriana var. granulata</name>
    <dbReference type="NCBI Taxonomy" id="110450"/>
    <lineage>
        <taxon>Eukaryota</taxon>
        <taxon>Viridiplantae</taxon>
        <taxon>Streptophyta</taxon>
        <taxon>Embryophyta</taxon>
        <taxon>Tracheophyta</taxon>
        <taxon>Spermatophyta</taxon>
        <taxon>Magnoliopsida</taxon>
        <taxon>Liliopsida</taxon>
        <taxon>Poales</taxon>
        <taxon>Poaceae</taxon>
        <taxon>BOP clade</taxon>
        <taxon>Oryzoideae</taxon>
        <taxon>Oryzeae</taxon>
        <taxon>Oryzinae</taxon>
        <taxon>Oryza</taxon>
        <taxon>Oryza meyeriana</taxon>
    </lineage>
</organism>
<gene>
    <name evidence="1" type="ORF">E2562_036476</name>
</gene>
<proteinExistence type="predicted"/>
<dbReference type="AlphaFoldDB" id="A0A6G1DSV3"/>
<reference evidence="1 2" key="1">
    <citation type="submission" date="2019-11" db="EMBL/GenBank/DDBJ databases">
        <title>Whole genome sequence of Oryza granulata.</title>
        <authorList>
            <person name="Li W."/>
        </authorList>
    </citation>
    <scope>NUCLEOTIDE SEQUENCE [LARGE SCALE GENOMIC DNA]</scope>
    <source>
        <strain evidence="2">cv. Menghai</strain>
        <tissue evidence="1">Leaf</tissue>
    </source>
</reference>
<accession>A0A6G1DSV3</accession>
<comment type="caution">
    <text evidence="1">The sequence shown here is derived from an EMBL/GenBank/DDBJ whole genome shotgun (WGS) entry which is preliminary data.</text>
</comment>
<evidence type="ECO:0000313" key="1">
    <source>
        <dbReference type="EMBL" id="KAF0915471.1"/>
    </source>
</evidence>
<sequence>MAANGPSSNDVMPLAANRASSNHILQFGNGYAHLFAASCLSVTSRPCTLRASYRGLLGCHG</sequence>
<keyword evidence="2" id="KW-1185">Reference proteome</keyword>
<evidence type="ECO:0000313" key="2">
    <source>
        <dbReference type="Proteomes" id="UP000479710"/>
    </source>
</evidence>
<name>A0A6G1DSV3_9ORYZ</name>
<dbReference type="Proteomes" id="UP000479710">
    <property type="component" value="Unassembled WGS sequence"/>
</dbReference>
<protein>
    <submittedName>
        <fullName evidence="1">Uncharacterized protein</fullName>
    </submittedName>
</protein>
<dbReference type="EMBL" id="SPHZ02000006">
    <property type="protein sequence ID" value="KAF0915471.1"/>
    <property type="molecule type" value="Genomic_DNA"/>
</dbReference>